<dbReference type="AlphaFoldDB" id="A0A4Z1HUK1"/>
<organism evidence="10 11">
    <name type="scientific">Botryotinia convoluta</name>
    <dbReference type="NCBI Taxonomy" id="54673"/>
    <lineage>
        <taxon>Eukaryota</taxon>
        <taxon>Fungi</taxon>
        <taxon>Dikarya</taxon>
        <taxon>Ascomycota</taxon>
        <taxon>Pezizomycotina</taxon>
        <taxon>Leotiomycetes</taxon>
        <taxon>Helotiales</taxon>
        <taxon>Sclerotiniaceae</taxon>
        <taxon>Botryotinia</taxon>
    </lineage>
</organism>
<keyword evidence="11" id="KW-1185">Reference proteome</keyword>
<keyword evidence="6" id="KW-0804">Transcription</keyword>
<evidence type="ECO:0000256" key="3">
    <source>
        <dbReference type="ARBA" id="ARBA00022771"/>
    </source>
</evidence>
<keyword evidence="7" id="KW-0539">Nucleus</keyword>
<name>A0A4Z1HUK1_9HELO</name>
<keyword evidence="2" id="KW-0479">Metal-binding</keyword>
<evidence type="ECO:0000256" key="2">
    <source>
        <dbReference type="ARBA" id="ARBA00022723"/>
    </source>
</evidence>
<sequence>MDGIYNQSPEDITAESWQEFVDWHAANPVDMGADLALLTNNSQCGYGAGYTYSKTTCATCSSELDTSELALYTRDQKIYCSSSKSFNHPPLSCVSGCGLRFHTLKDLKGHCRVTNHEALHCPIPGCFAAWSSNYLYGRDHLTACHRVIRLACHQCEDLFEDTVNLDYHAYRSGHSAYICRYPDCESTAGRISDLIRHQACHKKDVPRHPCPHCRTYRGSNGFKRKDHLRQHIRNYHEIEINHTGSIHESPFLCKHISCQDYVTMSNQDLRSLDDLTQHMLAEHNSSAFICDKMSCDRVGLNGFDTKKLLQDHIKKEHPSPFQCTHPGCDRVGSKGWLRERDQKKHMFQKHGISI</sequence>
<dbReference type="InterPro" id="IPR051061">
    <property type="entry name" value="Zinc_finger_trans_reg"/>
</dbReference>
<evidence type="ECO:0000259" key="9">
    <source>
        <dbReference type="PROSITE" id="PS50157"/>
    </source>
</evidence>
<dbReference type="PANTHER" id="PTHR46179">
    <property type="entry name" value="ZINC FINGER PROTEIN"/>
    <property type="match status" value="1"/>
</dbReference>
<keyword evidence="4" id="KW-0862">Zinc</keyword>
<evidence type="ECO:0000313" key="11">
    <source>
        <dbReference type="Proteomes" id="UP000297527"/>
    </source>
</evidence>
<evidence type="ECO:0000256" key="4">
    <source>
        <dbReference type="ARBA" id="ARBA00022833"/>
    </source>
</evidence>
<dbReference type="PROSITE" id="PS00028">
    <property type="entry name" value="ZINC_FINGER_C2H2_1"/>
    <property type="match status" value="2"/>
</dbReference>
<dbReference type="PROSITE" id="PS50157">
    <property type="entry name" value="ZINC_FINGER_C2H2_2"/>
    <property type="match status" value="1"/>
</dbReference>
<dbReference type="PANTHER" id="PTHR46179:SF13">
    <property type="entry name" value="C2H2-TYPE DOMAIN-CONTAINING PROTEIN"/>
    <property type="match status" value="1"/>
</dbReference>
<keyword evidence="5" id="KW-0805">Transcription regulation</keyword>
<evidence type="ECO:0000256" key="1">
    <source>
        <dbReference type="ARBA" id="ARBA00004123"/>
    </source>
</evidence>
<dbReference type="GO" id="GO:0008270">
    <property type="term" value="F:zinc ion binding"/>
    <property type="evidence" value="ECO:0007669"/>
    <property type="project" value="UniProtKB-KW"/>
</dbReference>
<dbReference type="Proteomes" id="UP000297527">
    <property type="component" value="Unassembled WGS sequence"/>
</dbReference>
<protein>
    <recommendedName>
        <fullName evidence="9">C2H2-type domain-containing protein</fullName>
    </recommendedName>
</protein>
<reference evidence="10 11" key="1">
    <citation type="submission" date="2017-12" db="EMBL/GenBank/DDBJ databases">
        <title>Comparative genomics of Botrytis spp.</title>
        <authorList>
            <person name="Valero-Jimenez C.A."/>
            <person name="Tapia P."/>
            <person name="Veloso J."/>
            <person name="Silva-Moreno E."/>
            <person name="Staats M."/>
            <person name="Valdes J.H."/>
            <person name="Van Kan J.A.L."/>
        </authorList>
    </citation>
    <scope>NUCLEOTIDE SEQUENCE [LARGE SCALE GENOMIC DNA]</scope>
    <source>
        <strain evidence="10 11">MUCL11595</strain>
    </source>
</reference>
<evidence type="ECO:0000256" key="7">
    <source>
        <dbReference type="ARBA" id="ARBA00023242"/>
    </source>
</evidence>
<proteinExistence type="predicted"/>
<evidence type="ECO:0000256" key="5">
    <source>
        <dbReference type="ARBA" id="ARBA00023015"/>
    </source>
</evidence>
<dbReference type="Gene3D" id="3.30.160.60">
    <property type="entry name" value="Classic Zinc Finger"/>
    <property type="match status" value="1"/>
</dbReference>
<feature type="domain" description="C2H2-type" evidence="9">
    <location>
        <begin position="177"/>
        <end position="206"/>
    </location>
</feature>
<accession>A0A4Z1HUK1</accession>
<comment type="caution">
    <text evidence="10">The sequence shown here is derived from an EMBL/GenBank/DDBJ whole genome shotgun (WGS) entry which is preliminary data.</text>
</comment>
<gene>
    <name evidence="10" type="ORF">BCON_0137g00150</name>
</gene>
<dbReference type="EMBL" id="PQXN01000137">
    <property type="protein sequence ID" value="TGO52675.1"/>
    <property type="molecule type" value="Genomic_DNA"/>
</dbReference>
<dbReference type="GO" id="GO:0005634">
    <property type="term" value="C:nucleus"/>
    <property type="evidence" value="ECO:0007669"/>
    <property type="project" value="UniProtKB-SubCell"/>
</dbReference>
<keyword evidence="3 8" id="KW-0863">Zinc-finger</keyword>
<dbReference type="SMART" id="SM00355">
    <property type="entry name" value="ZnF_C2H2"/>
    <property type="match status" value="8"/>
</dbReference>
<dbReference type="InterPro" id="IPR013087">
    <property type="entry name" value="Znf_C2H2_type"/>
</dbReference>
<comment type="subcellular location">
    <subcellularLocation>
        <location evidence="1">Nucleus</location>
    </subcellularLocation>
</comment>
<evidence type="ECO:0000256" key="6">
    <source>
        <dbReference type="ARBA" id="ARBA00023163"/>
    </source>
</evidence>
<evidence type="ECO:0000256" key="8">
    <source>
        <dbReference type="PROSITE-ProRule" id="PRU00042"/>
    </source>
</evidence>
<dbReference type="GO" id="GO:0006357">
    <property type="term" value="P:regulation of transcription by RNA polymerase II"/>
    <property type="evidence" value="ECO:0007669"/>
    <property type="project" value="TreeGrafter"/>
</dbReference>
<evidence type="ECO:0000313" key="10">
    <source>
        <dbReference type="EMBL" id="TGO52675.1"/>
    </source>
</evidence>
<dbReference type="OrthoDB" id="2687452at2759"/>